<sequence length="182" mass="19287">MRFSFLPVIVLAMPILEIAGFIVVGKALGLWLTLGLVLFTSFLGLMILRAGGLGMVRDLQNAGKTGEQPAQAMISGGLRVIAGILLFLPGFITDIIGLLLLVPAVRALMWKALGSRIVVAGAFRGAGARTSSGPSGHPGFRPGPQPDGASKVVDLDEDDFHRDGPNQSHWSPDRDNRDLPKP</sequence>
<dbReference type="PANTHER" id="PTHR35335">
    <property type="entry name" value="UPF0716 PROTEIN FXSA"/>
    <property type="match status" value="1"/>
</dbReference>
<dbReference type="Pfam" id="PF04186">
    <property type="entry name" value="FxsA"/>
    <property type="match status" value="1"/>
</dbReference>
<dbReference type="NCBIfam" id="NF008528">
    <property type="entry name" value="PRK11463.1-2"/>
    <property type="match status" value="1"/>
</dbReference>
<dbReference type="InterPro" id="IPR007313">
    <property type="entry name" value="FxsA"/>
</dbReference>
<keyword evidence="2" id="KW-0812">Transmembrane</keyword>
<evidence type="ECO:0000313" key="4">
    <source>
        <dbReference type="Proteomes" id="UP000035017"/>
    </source>
</evidence>
<name>A0A0D0L7R5_AGRTU</name>
<dbReference type="GO" id="GO:0016020">
    <property type="term" value="C:membrane"/>
    <property type="evidence" value="ECO:0007669"/>
    <property type="project" value="InterPro"/>
</dbReference>
<feature type="transmembrane region" description="Helical" evidence="2">
    <location>
        <begin position="31"/>
        <end position="56"/>
    </location>
</feature>
<keyword evidence="2" id="KW-0472">Membrane</keyword>
<dbReference type="AlphaFoldDB" id="A0A0D0L7R5"/>
<dbReference type="OrthoDB" id="9792788at2"/>
<protein>
    <submittedName>
        <fullName evidence="3">Exclusion suppressor FxsA</fullName>
    </submittedName>
</protein>
<reference evidence="3 4" key="1">
    <citation type="submission" date="2014-12" db="EMBL/GenBank/DDBJ databases">
        <title>16Stimator: statistical estimation of ribosomal gene copy numbers from draft genome assemblies.</title>
        <authorList>
            <person name="Perisin M.A."/>
            <person name="Vetter M."/>
            <person name="Gilbert J.A."/>
            <person name="Bergelson J."/>
        </authorList>
    </citation>
    <scope>NUCLEOTIDE SEQUENCE [LARGE SCALE GENOMIC DNA]</scope>
    <source>
        <strain evidence="3 4">MEJ076</strain>
    </source>
</reference>
<evidence type="ECO:0000313" key="3">
    <source>
        <dbReference type="EMBL" id="KIQ05944.1"/>
    </source>
</evidence>
<keyword evidence="2" id="KW-1133">Transmembrane helix</keyword>
<comment type="caution">
    <text evidence="3">The sequence shown here is derived from an EMBL/GenBank/DDBJ whole genome shotgun (WGS) entry which is preliminary data.</text>
</comment>
<feature type="transmembrane region" description="Helical" evidence="2">
    <location>
        <begin position="6"/>
        <end position="24"/>
    </location>
</feature>
<evidence type="ECO:0000256" key="2">
    <source>
        <dbReference type="SAM" id="Phobius"/>
    </source>
</evidence>
<feature type="compositionally biased region" description="Basic and acidic residues" evidence="1">
    <location>
        <begin position="171"/>
        <end position="182"/>
    </location>
</feature>
<accession>A0A0D0L7R5</accession>
<evidence type="ECO:0000256" key="1">
    <source>
        <dbReference type="SAM" id="MobiDB-lite"/>
    </source>
</evidence>
<dbReference type="PANTHER" id="PTHR35335:SF1">
    <property type="entry name" value="UPF0716 PROTEIN FXSA"/>
    <property type="match status" value="1"/>
</dbReference>
<organism evidence="3 4">
    <name type="scientific">Agrobacterium tumefaciens</name>
    <dbReference type="NCBI Taxonomy" id="358"/>
    <lineage>
        <taxon>Bacteria</taxon>
        <taxon>Pseudomonadati</taxon>
        <taxon>Pseudomonadota</taxon>
        <taxon>Alphaproteobacteria</taxon>
        <taxon>Hyphomicrobiales</taxon>
        <taxon>Rhizobiaceae</taxon>
        <taxon>Rhizobium/Agrobacterium group</taxon>
        <taxon>Agrobacterium</taxon>
        <taxon>Agrobacterium tumefaciens complex</taxon>
    </lineage>
</organism>
<gene>
    <name evidence="3" type="ORF">RU07_00785</name>
</gene>
<feature type="transmembrane region" description="Helical" evidence="2">
    <location>
        <begin position="76"/>
        <end position="102"/>
    </location>
</feature>
<dbReference type="EMBL" id="JXQV01000001">
    <property type="protein sequence ID" value="KIQ05944.1"/>
    <property type="molecule type" value="Genomic_DNA"/>
</dbReference>
<proteinExistence type="predicted"/>
<feature type="region of interest" description="Disordered" evidence="1">
    <location>
        <begin position="128"/>
        <end position="182"/>
    </location>
</feature>
<dbReference type="Proteomes" id="UP000035017">
    <property type="component" value="Unassembled WGS sequence"/>
</dbReference>